<name>A0AAD6S312_9AGAR</name>
<gene>
    <name evidence="2" type="ORF">C8F04DRAFT_1199661</name>
</gene>
<accession>A0AAD6S312</accession>
<organism evidence="2 3">
    <name type="scientific">Mycena alexandri</name>
    <dbReference type="NCBI Taxonomy" id="1745969"/>
    <lineage>
        <taxon>Eukaryota</taxon>
        <taxon>Fungi</taxon>
        <taxon>Dikarya</taxon>
        <taxon>Basidiomycota</taxon>
        <taxon>Agaricomycotina</taxon>
        <taxon>Agaricomycetes</taxon>
        <taxon>Agaricomycetidae</taxon>
        <taxon>Agaricales</taxon>
        <taxon>Marasmiineae</taxon>
        <taxon>Mycenaceae</taxon>
        <taxon>Mycena</taxon>
    </lineage>
</organism>
<feature type="region of interest" description="Disordered" evidence="1">
    <location>
        <begin position="1"/>
        <end position="24"/>
    </location>
</feature>
<evidence type="ECO:0000256" key="1">
    <source>
        <dbReference type="SAM" id="MobiDB-lite"/>
    </source>
</evidence>
<evidence type="ECO:0000313" key="3">
    <source>
        <dbReference type="Proteomes" id="UP001218188"/>
    </source>
</evidence>
<comment type="caution">
    <text evidence="2">The sequence shown here is derived from an EMBL/GenBank/DDBJ whole genome shotgun (WGS) entry which is preliminary data.</text>
</comment>
<sequence>MTDDYDSDDNRVPEAYERDAPHFDDTRPEELLEFLEHFERMMEIDKTPAGEKNEFLVRKELIQNYPCAWEESRGSKLLVPPARLSHREAIQGLLSKLELEFEDKVKEYLIAPQGKLQITLRPGWIIRPEPSQIELYIDIGALPAHEYEKMLPSRPVMYLVLQEQQQSKNLKCASEVSG</sequence>
<dbReference type="EMBL" id="JARJCM010000368">
    <property type="protein sequence ID" value="KAJ7017982.1"/>
    <property type="molecule type" value="Genomic_DNA"/>
</dbReference>
<protein>
    <submittedName>
        <fullName evidence="2">Uncharacterized protein</fullName>
    </submittedName>
</protein>
<keyword evidence="3" id="KW-1185">Reference proteome</keyword>
<feature type="compositionally biased region" description="Basic and acidic residues" evidence="1">
    <location>
        <begin position="8"/>
        <end position="24"/>
    </location>
</feature>
<dbReference type="AlphaFoldDB" id="A0AAD6S312"/>
<evidence type="ECO:0000313" key="2">
    <source>
        <dbReference type="EMBL" id="KAJ7017982.1"/>
    </source>
</evidence>
<proteinExistence type="predicted"/>
<dbReference type="Proteomes" id="UP001218188">
    <property type="component" value="Unassembled WGS sequence"/>
</dbReference>
<reference evidence="2" key="1">
    <citation type="submission" date="2023-03" db="EMBL/GenBank/DDBJ databases">
        <title>Massive genome expansion in bonnet fungi (Mycena s.s.) driven by repeated elements and novel gene families across ecological guilds.</title>
        <authorList>
            <consortium name="Lawrence Berkeley National Laboratory"/>
            <person name="Harder C.B."/>
            <person name="Miyauchi S."/>
            <person name="Viragh M."/>
            <person name="Kuo A."/>
            <person name="Thoen E."/>
            <person name="Andreopoulos B."/>
            <person name="Lu D."/>
            <person name="Skrede I."/>
            <person name="Drula E."/>
            <person name="Henrissat B."/>
            <person name="Morin E."/>
            <person name="Kohler A."/>
            <person name="Barry K."/>
            <person name="LaButti K."/>
            <person name="Morin E."/>
            <person name="Salamov A."/>
            <person name="Lipzen A."/>
            <person name="Mereny Z."/>
            <person name="Hegedus B."/>
            <person name="Baldrian P."/>
            <person name="Stursova M."/>
            <person name="Weitz H."/>
            <person name="Taylor A."/>
            <person name="Grigoriev I.V."/>
            <person name="Nagy L.G."/>
            <person name="Martin F."/>
            <person name="Kauserud H."/>
        </authorList>
    </citation>
    <scope>NUCLEOTIDE SEQUENCE</scope>
    <source>
        <strain evidence="2">CBHHK200</strain>
    </source>
</reference>